<dbReference type="EMBL" id="JGDB01000021">
    <property type="protein sequence ID" value="EXY92264.1"/>
    <property type="molecule type" value="Genomic_DNA"/>
</dbReference>
<dbReference type="Proteomes" id="UP000020773">
    <property type="component" value="Unassembled WGS sequence"/>
</dbReference>
<dbReference type="PATRIC" id="fig|1339316.3.peg.1003"/>
<name>A0A015U629_BACFG</name>
<protein>
    <submittedName>
        <fullName evidence="1">Uncharacterized protein</fullName>
    </submittedName>
</protein>
<gene>
    <name evidence="1" type="ORF">M125_1034</name>
</gene>
<reference evidence="1 2" key="1">
    <citation type="submission" date="2014-02" db="EMBL/GenBank/DDBJ databases">
        <authorList>
            <person name="Sears C."/>
            <person name="Carroll K."/>
            <person name="Sack B.R."/>
            <person name="Qadri F."/>
            <person name="Myers L.L."/>
            <person name="Chung G.-T."/>
            <person name="Escheverria P."/>
            <person name="Fraser C.M."/>
            <person name="Sadzewicz L."/>
            <person name="Shefchek K.A."/>
            <person name="Tallon L."/>
            <person name="Das S.P."/>
            <person name="Daugherty S."/>
            <person name="Mongodin E.F."/>
        </authorList>
    </citation>
    <scope>NUCLEOTIDE SEQUENCE [LARGE SCALE GENOMIC DNA]</scope>
    <source>
        <strain evidence="2">3998T(B)3</strain>
    </source>
</reference>
<sequence>MQNLFNFVSVRRDYRFESGQLLFVSDIFHTFVLCIIRGGRI</sequence>
<proteinExistence type="predicted"/>
<dbReference type="AlphaFoldDB" id="A0A015U629"/>
<organism evidence="1 2">
    <name type="scientific">Bacteroides fragilis str. 3998T(B)3</name>
    <dbReference type="NCBI Taxonomy" id="1339316"/>
    <lineage>
        <taxon>Bacteria</taxon>
        <taxon>Pseudomonadati</taxon>
        <taxon>Bacteroidota</taxon>
        <taxon>Bacteroidia</taxon>
        <taxon>Bacteroidales</taxon>
        <taxon>Bacteroidaceae</taxon>
        <taxon>Bacteroides</taxon>
    </lineage>
</organism>
<evidence type="ECO:0000313" key="1">
    <source>
        <dbReference type="EMBL" id="EXY92264.1"/>
    </source>
</evidence>
<evidence type="ECO:0000313" key="2">
    <source>
        <dbReference type="Proteomes" id="UP000020773"/>
    </source>
</evidence>
<comment type="caution">
    <text evidence="1">The sequence shown here is derived from an EMBL/GenBank/DDBJ whole genome shotgun (WGS) entry which is preliminary data.</text>
</comment>
<accession>A0A015U629</accession>